<proteinExistence type="predicted"/>
<dbReference type="OrthoDB" id="838278at2"/>
<gene>
    <name evidence="1" type="ORF">FKX85_16665</name>
</gene>
<organism evidence="1 2">
    <name type="scientific">Echinicola soli</name>
    <dbReference type="NCBI Taxonomy" id="2591634"/>
    <lineage>
        <taxon>Bacteria</taxon>
        <taxon>Pseudomonadati</taxon>
        <taxon>Bacteroidota</taxon>
        <taxon>Cytophagia</taxon>
        <taxon>Cytophagales</taxon>
        <taxon>Cyclobacteriaceae</taxon>
        <taxon>Echinicola</taxon>
    </lineage>
</organism>
<evidence type="ECO:0000313" key="1">
    <source>
        <dbReference type="EMBL" id="QDH81611.1"/>
    </source>
</evidence>
<keyword evidence="2" id="KW-1185">Reference proteome</keyword>
<name>A0A514CP73_9BACT</name>
<protein>
    <submittedName>
        <fullName evidence="1">Uncharacterized protein</fullName>
    </submittedName>
</protein>
<sequence length="112" mass="13166">MIVTVVIVHIIWKKNYDSLEKRYVVGEVQRIVPAWGQDPKVEFSFTIYGKNHRELSPRSIYHPKAGEFYIVEVPIRDIKKSKILLDIPTSGPIDFPWEGWEKIPEFIIEDNQ</sequence>
<evidence type="ECO:0000313" key="2">
    <source>
        <dbReference type="Proteomes" id="UP000316614"/>
    </source>
</evidence>
<reference evidence="1 2" key="1">
    <citation type="submission" date="2019-06" db="EMBL/GenBank/DDBJ databases">
        <title>Echinicola alkalisoli sp. nov. isolated from saline soil.</title>
        <authorList>
            <person name="Sun J.-Q."/>
            <person name="Xu L."/>
        </authorList>
    </citation>
    <scope>NUCLEOTIDE SEQUENCE [LARGE SCALE GENOMIC DNA]</scope>
    <source>
        <strain evidence="1 2">LN3S3</strain>
    </source>
</reference>
<dbReference type="KEGG" id="echi:FKX85_16665"/>
<dbReference type="AlphaFoldDB" id="A0A514CP73"/>
<dbReference type="Proteomes" id="UP000316614">
    <property type="component" value="Chromosome"/>
</dbReference>
<dbReference type="EMBL" id="CP041253">
    <property type="protein sequence ID" value="QDH81611.1"/>
    <property type="molecule type" value="Genomic_DNA"/>
</dbReference>
<accession>A0A514CP73</accession>